<dbReference type="Gene3D" id="2.20.25.240">
    <property type="match status" value="1"/>
</dbReference>
<sequence>MTWHDHCWTHSNKSKNHQNRSSRAFFSTTSRGARIICLGGYKFTKQYKVKYKTRWWCGSSRACPAVVYTIDDKIVSCKHKHNHPPPTTL</sequence>
<keyword evidence="3" id="KW-0862">Zinc</keyword>
<keyword evidence="6" id="KW-1185">Reference proteome</keyword>
<dbReference type="InterPro" id="IPR007588">
    <property type="entry name" value="Znf_FLYWCH"/>
</dbReference>
<comment type="caution">
    <text evidence="5">The sequence shown here is derived from an EMBL/GenBank/DDBJ whole genome shotgun (WGS) entry which is preliminary data.</text>
</comment>
<evidence type="ECO:0000256" key="1">
    <source>
        <dbReference type="ARBA" id="ARBA00022723"/>
    </source>
</evidence>
<dbReference type="Proteomes" id="UP001549920">
    <property type="component" value="Unassembled WGS sequence"/>
</dbReference>
<gene>
    <name evidence="5" type="ORF">ABMA27_001341</name>
</gene>
<protein>
    <recommendedName>
        <fullName evidence="4">FLYWCH-type domain-containing protein</fullName>
    </recommendedName>
</protein>
<keyword evidence="2" id="KW-0863">Zinc-finger</keyword>
<proteinExistence type="predicted"/>
<name>A0ABR3HYD1_LOXSC</name>
<evidence type="ECO:0000313" key="5">
    <source>
        <dbReference type="EMBL" id="KAL0881478.1"/>
    </source>
</evidence>
<accession>A0ABR3HYD1</accession>
<evidence type="ECO:0000313" key="6">
    <source>
        <dbReference type="Proteomes" id="UP001549920"/>
    </source>
</evidence>
<reference evidence="5 6" key="1">
    <citation type="submission" date="2024-06" db="EMBL/GenBank/DDBJ databases">
        <title>A chromosome-level genome assembly of beet webworm, Loxostege sticticalis.</title>
        <authorList>
            <person name="Zhang Y."/>
        </authorList>
    </citation>
    <scope>NUCLEOTIDE SEQUENCE [LARGE SCALE GENOMIC DNA]</scope>
    <source>
        <strain evidence="5">AQ026</strain>
        <tissue evidence="5">Whole body</tissue>
    </source>
</reference>
<keyword evidence="1" id="KW-0479">Metal-binding</keyword>
<evidence type="ECO:0000256" key="2">
    <source>
        <dbReference type="ARBA" id="ARBA00022771"/>
    </source>
</evidence>
<evidence type="ECO:0000259" key="4">
    <source>
        <dbReference type="Pfam" id="PF04500"/>
    </source>
</evidence>
<dbReference type="EMBL" id="JBEUOH010000011">
    <property type="protein sequence ID" value="KAL0881478.1"/>
    <property type="molecule type" value="Genomic_DNA"/>
</dbReference>
<evidence type="ECO:0000256" key="3">
    <source>
        <dbReference type="ARBA" id="ARBA00022833"/>
    </source>
</evidence>
<organism evidence="5 6">
    <name type="scientific">Loxostege sticticalis</name>
    <name type="common">Beet webworm moth</name>
    <dbReference type="NCBI Taxonomy" id="481309"/>
    <lineage>
        <taxon>Eukaryota</taxon>
        <taxon>Metazoa</taxon>
        <taxon>Ecdysozoa</taxon>
        <taxon>Arthropoda</taxon>
        <taxon>Hexapoda</taxon>
        <taxon>Insecta</taxon>
        <taxon>Pterygota</taxon>
        <taxon>Neoptera</taxon>
        <taxon>Endopterygota</taxon>
        <taxon>Lepidoptera</taxon>
        <taxon>Glossata</taxon>
        <taxon>Ditrysia</taxon>
        <taxon>Pyraloidea</taxon>
        <taxon>Crambidae</taxon>
        <taxon>Pyraustinae</taxon>
        <taxon>Loxostege</taxon>
    </lineage>
</organism>
<dbReference type="Pfam" id="PF04500">
    <property type="entry name" value="FLYWCH"/>
    <property type="match status" value="1"/>
</dbReference>
<feature type="domain" description="FLYWCH-type" evidence="4">
    <location>
        <begin position="26"/>
        <end position="83"/>
    </location>
</feature>